<sequence>MNFNEELQKMNRRRALKLSAGGLGYMALGNLFANDRQLPIDHGIRPKAKRVIYLFQSGGPSQMDLFEHKPMLNKFHGQDIFKFVKKEGKLTGFQKGKIQPIIKSQYSFKQHGECGSWVSELLPHMAKISDDVCTIRSVSTKPVNHDPAMTFMQTGHNLPGRPSMGSWLSYGLGSMNKNLPDFVVLVSKGDLGNMQPLNSRLWGNGFLPGKYQGVRMRSGKNPVLYLNDPSGKSLKDERAHLDLIKELNQEELKRSRNPEVDTRIAQYEMAFRLQSSIPDLSDLSNEPESTFKLYGEDARKPGTYAFNCLMARRLAERDVRYVQLYHSGWDHHFHLPKHLPKRCKEVDQASAALITDLKQRGLLDDTIVVWGGEFGRTAFSQDGKVKKSYGRDHHAMSFTKLVAGGGFKAGLNYGQTDEFCYSVAENEVTVHDLHATILNQLGIDHEQLTYLFQGRRFRLTDVHGHVVHDLLS</sequence>
<dbReference type="PANTHER" id="PTHR43737">
    <property type="entry name" value="BLL7424 PROTEIN"/>
    <property type="match status" value="1"/>
</dbReference>
<dbReference type="eggNOG" id="COG3119">
    <property type="taxonomic scope" value="Bacteria"/>
</dbReference>
<reference evidence="1 2" key="1">
    <citation type="journal article" date="2010" name="J. Bacteriol.">
        <title>Genome sequence of Lentisphaera araneosa HTCC2155T, the type species of the order Lentisphaerales in the phylum Lentisphaerae.</title>
        <authorList>
            <person name="Thrash J.C."/>
            <person name="Cho J.C."/>
            <person name="Vergin K.L."/>
            <person name="Morris R.M."/>
            <person name="Giovannoni S.J."/>
        </authorList>
    </citation>
    <scope>NUCLEOTIDE SEQUENCE [LARGE SCALE GENOMIC DNA]</scope>
    <source>
        <strain evidence="1 2">HTCC2155</strain>
    </source>
</reference>
<dbReference type="InterPro" id="IPR017850">
    <property type="entry name" value="Alkaline_phosphatase_core_sf"/>
</dbReference>
<evidence type="ECO:0008006" key="3">
    <source>
        <dbReference type="Google" id="ProtNLM"/>
    </source>
</evidence>
<name>A6DFA3_9BACT</name>
<dbReference type="Gene3D" id="3.40.720.10">
    <property type="entry name" value="Alkaline Phosphatase, subunit A"/>
    <property type="match status" value="1"/>
</dbReference>
<dbReference type="Proteomes" id="UP000004947">
    <property type="component" value="Unassembled WGS sequence"/>
</dbReference>
<keyword evidence="2" id="KW-1185">Reference proteome</keyword>
<dbReference type="PANTHER" id="PTHR43737:SF1">
    <property type="entry name" value="DUF1501 DOMAIN-CONTAINING PROTEIN"/>
    <property type="match status" value="1"/>
</dbReference>
<gene>
    <name evidence="1" type="ORF">LNTAR_17073</name>
</gene>
<protein>
    <recommendedName>
        <fullName evidence="3">Sulfatase</fullName>
    </recommendedName>
</protein>
<dbReference type="RefSeq" id="WP_007276605.1">
    <property type="nucleotide sequence ID" value="NZ_ABCK01000001.1"/>
</dbReference>
<dbReference type="AlphaFoldDB" id="A6DFA3"/>
<organism evidence="1 2">
    <name type="scientific">Lentisphaera araneosa HTCC2155</name>
    <dbReference type="NCBI Taxonomy" id="313628"/>
    <lineage>
        <taxon>Bacteria</taxon>
        <taxon>Pseudomonadati</taxon>
        <taxon>Lentisphaerota</taxon>
        <taxon>Lentisphaeria</taxon>
        <taxon>Lentisphaerales</taxon>
        <taxon>Lentisphaeraceae</taxon>
        <taxon>Lentisphaera</taxon>
    </lineage>
</organism>
<dbReference type="InterPro" id="IPR010869">
    <property type="entry name" value="DUF1501"/>
</dbReference>
<accession>A6DFA3</accession>
<dbReference type="STRING" id="313628.LNTAR_17073"/>
<proteinExistence type="predicted"/>
<dbReference type="SUPFAM" id="SSF53649">
    <property type="entry name" value="Alkaline phosphatase-like"/>
    <property type="match status" value="1"/>
</dbReference>
<comment type="caution">
    <text evidence="1">The sequence shown here is derived from an EMBL/GenBank/DDBJ whole genome shotgun (WGS) entry which is preliminary data.</text>
</comment>
<evidence type="ECO:0000313" key="2">
    <source>
        <dbReference type="Proteomes" id="UP000004947"/>
    </source>
</evidence>
<evidence type="ECO:0000313" key="1">
    <source>
        <dbReference type="EMBL" id="EDM29483.1"/>
    </source>
</evidence>
<dbReference type="EMBL" id="ABCK01000001">
    <property type="protein sequence ID" value="EDM29483.1"/>
    <property type="molecule type" value="Genomic_DNA"/>
</dbReference>
<dbReference type="Pfam" id="PF07394">
    <property type="entry name" value="DUF1501"/>
    <property type="match status" value="1"/>
</dbReference>